<comment type="similarity">
    <text evidence="2">Belongs to the ABC-3 integral membrane protein family.</text>
</comment>
<evidence type="ECO:0000256" key="1">
    <source>
        <dbReference type="ARBA" id="ARBA00004141"/>
    </source>
</evidence>
<dbReference type="GeneID" id="4462416"/>
<dbReference type="RefSeq" id="WP_011695962.1">
    <property type="nucleotide sequence ID" value="NC_008553.1"/>
</dbReference>
<proteinExistence type="inferred from homology"/>
<feature type="transmembrane region" description="Helical" evidence="6">
    <location>
        <begin position="84"/>
        <end position="103"/>
    </location>
</feature>
<dbReference type="GO" id="GO:0043190">
    <property type="term" value="C:ATP-binding cassette (ABC) transporter complex"/>
    <property type="evidence" value="ECO:0007669"/>
    <property type="project" value="InterPro"/>
</dbReference>
<feature type="transmembrane region" description="Helical" evidence="6">
    <location>
        <begin position="6"/>
        <end position="29"/>
    </location>
</feature>
<feature type="transmembrane region" description="Helical" evidence="6">
    <location>
        <begin position="172"/>
        <end position="204"/>
    </location>
</feature>
<feature type="transmembrane region" description="Helical" evidence="6">
    <location>
        <begin position="60"/>
        <end position="77"/>
    </location>
</feature>
<feature type="transmembrane region" description="Helical" evidence="6">
    <location>
        <begin position="241"/>
        <end position="261"/>
    </location>
</feature>
<dbReference type="GO" id="GO:0055085">
    <property type="term" value="P:transmembrane transport"/>
    <property type="evidence" value="ECO:0007669"/>
    <property type="project" value="InterPro"/>
</dbReference>
<name>A0B792_METTP</name>
<keyword evidence="3 6" id="KW-0812">Transmembrane</keyword>
<dbReference type="AlphaFoldDB" id="A0B792"/>
<keyword evidence="8" id="KW-1185">Reference proteome</keyword>
<gene>
    <name evidence="7" type="ordered locus">Mthe_0776</name>
</gene>
<dbReference type="PANTHER" id="PTHR30477:SF0">
    <property type="entry name" value="METAL TRANSPORT SYSTEM MEMBRANE PROTEIN TM_0125-RELATED"/>
    <property type="match status" value="1"/>
</dbReference>
<dbReference type="KEGG" id="mtp:Mthe_0776"/>
<dbReference type="HOGENOM" id="CLU_028808_3_0_2"/>
<evidence type="ECO:0000256" key="4">
    <source>
        <dbReference type="ARBA" id="ARBA00022989"/>
    </source>
</evidence>
<evidence type="ECO:0000256" key="2">
    <source>
        <dbReference type="ARBA" id="ARBA00008034"/>
    </source>
</evidence>
<dbReference type="Pfam" id="PF00950">
    <property type="entry name" value="ABC-3"/>
    <property type="match status" value="1"/>
</dbReference>
<keyword evidence="4 6" id="KW-1133">Transmembrane helix</keyword>
<dbReference type="PANTHER" id="PTHR30477">
    <property type="entry name" value="ABC-TRANSPORTER METAL-BINDING PROTEIN"/>
    <property type="match status" value="1"/>
</dbReference>
<evidence type="ECO:0000256" key="3">
    <source>
        <dbReference type="ARBA" id="ARBA00022692"/>
    </source>
</evidence>
<feature type="transmembrane region" description="Helical" evidence="6">
    <location>
        <begin position="216"/>
        <end position="235"/>
    </location>
</feature>
<accession>A0B792</accession>
<dbReference type="EMBL" id="CP000477">
    <property type="protein sequence ID" value="ABK14566.1"/>
    <property type="molecule type" value="Genomic_DNA"/>
</dbReference>
<dbReference type="Proteomes" id="UP000000674">
    <property type="component" value="Chromosome"/>
</dbReference>
<evidence type="ECO:0000313" key="7">
    <source>
        <dbReference type="EMBL" id="ABK14566.1"/>
    </source>
</evidence>
<dbReference type="SUPFAM" id="SSF81345">
    <property type="entry name" value="ABC transporter involved in vitamin B12 uptake, BtuC"/>
    <property type="match status" value="1"/>
</dbReference>
<feature type="transmembrane region" description="Helical" evidence="6">
    <location>
        <begin position="36"/>
        <end position="54"/>
    </location>
</feature>
<dbReference type="GO" id="GO:0010043">
    <property type="term" value="P:response to zinc ion"/>
    <property type="evidence" value="ECO:0007669"/>
    <property type="project" value="TreeGrafter"/>
</dbReference>
<comment type="subcellular location">
    <subcellularLocation>
        <location evidence="1">Membrane</location>
        <topology evidence="1">Multi-pass membrane protein</topology>
    </subcellularLocation>
</comment>
<dbReference type="STRING" id="349307.Mthe_0776"/>
<protein>
    <submittedName>
        <fullName evidence="7">ABC-3 protein</fullName>
    </submittedName>
</protein>
<keyword evidence="5 6" id="KW-0472">Membrane</keyword>
<evidence type="ECO:0000313" key="8">
    <source>
        <dbReference type="Proteomes" id="UP000000674"/>
    </source>
</evidence>
<dbReference type="Gene3D" id="1.10.3470.10">
    <property type="entry name" value="ABC transporter involved in vitamin B12 uptake, BtuC"/>
    <property type="match status" value="1"/>
</dbReference>
<evidence type="ECO:0000256" key="5">
    <source>
        <dbReference type="ARBA" id="ARBA00023136"/>
    </source>
</evidence>
<dbReference type="OrthoDB" id="107474at2157"/>
<organism evidence="7 8">
    <name type="scientific">Methanothrix thermoacetophila (strain DSM 6194 / JCM 14653 / NBRC 101360 / PT)</name>
    <name type="common">Methanosaeta thermophila</name>
    <dbReference type="NCBI Taxonomy" id="349307"/>
    <lineage>
        <taxon>Archaea</taxon>
        <taxon>Methanobacteriati</taxon>
        <taxon>Methanobacteriota</taxon>
        <taxon>Stenosarchaea group</taxon>
        <taxon>Methanomicrobia</taxon>
        <taxon>Methanotrichales</taxon>
        <taxon>Methanotrichaceae</taxon>
        <taxon>Methanothrix</taxon>
    </lineage>
</organism>
<sequence>MLPSSIVMNTIVGASLAAVVCSMIGVFIVRMNLSSMGFCMSHAAFAGAALGLAISKDPFALALGMATAVALILGPVSDKARLQADVVLGTMFSLTMALALLFLSIAPGSVVSSTALSVLWGSVLGITTADIIRLLVLMLTLLLVIFLFYKEFFAIMLDRKLAEESGINTKPFYYAILFLCGVTVSVSLKLIGGLLIFALMVNPVSSAYQFSHDMRWIMLISPLIGLAASVSGLAASLCLDIPVGSSIAIMSVAIFLVSVALSPKRRRGQKR</sequence>
<evidence type="ECO:0000256" key="6">
    <source>
        <dbReference type="SAM" id="Phobius"/>
    </source>
</evidence>
<dbReference type="InterPro" id="IPR037294">
    <property type="entry name" value="ABC_BtuC-like"/>
</dbReference>
<dbReference type="InterPro" id="IPR001626">
    <property type="entry name" value="ABC_TroCD"/>
</dbReference>
<reference evidence="7 8" key="1">
    <citation type="submission" date="2006-10" db="EMBL/GenBank/DDBJ databases">
        <title>Complete sequence of Methanosaeta thermophila PT.</title>
        <authorList>
            <consortium name="US DOE Joint Genome Institute"/>
            <person name="Copeland A."/>
            <person name="Lucas S."/>
            <person name="Lapidus A."/>
            <person name="Barry K."/>
            <person name="Detter J.C."/>
            <person name="Glavina del Rio T."/>
            <person name="Hammon N."/>
            <person name="Israni S."/>
            <person name="Pitluck S."/>
            <person name="Chain P."/>
            <person name="Malfatti S."/>
            <person name="Shin M."/>
            <person name="Vergez L."/>
            <person name="Schmutz J."/>
            <person name="Larimer F."/>
            <person name="Land M."/>
            <person name="Hauser L."/>
            <person name="Kyrpides N."/>
            <person name="Kim E."/>
            <person name="Smith K.S."/>
            <person name="Ingram-Smith C."/>
            <person name="Richardson P."/>
        </authorList>
    </citation>
    <scope>NUCLEOTIDE SEQUENCE [LARGE SCALE GENOMIC DNA]</scope>
    <source>
        <strain evidence="8">DSM 6194 / JCM 14653 / NBRC 101360 / PT</strain>
    </source>
</reference>
<feature type="transmembrane region" description="Helical" evidence="6">
    <location>
        <begin position="134"/>
        <end position="152"/>
    </location>
</feature>